<proteinExistence type="inferred from homology"/>
<reference evidence="13 14" key="1">
    <citation type="journal article" date="2007" name="Nature">
        <title>The medaka draft genome and insights into vertebrate genome evolution.</title>
        <authorList>
            <person name="Kasahara M."/>
            <person name="Naruse K."/>
            <person name="Sasaki S."/>
            <person name="Nakatani Y."/>
            <person name="Qu W."/>
            <person name="Ahsan B."/>
            <person name="Yamada T."/>
            <person name="Nagayasu Y."/>
            <person name="Doi K."/>
            <person name="Kasai Y."/>
            <person name="Jindo T."/>
            <person name="Kobayashi D."/>
            <person name="Shimada A."/>
            <person name="Toyoda A."/>
            <person name="Kuroki Y."/>
            <person name="Fujiyama A."/>
            <person name="Sasaki T."/>
            <person name="Shimizu A."/>
            <person name="Asakawa S."/>
            <person name="Shimizu N."/>
            <person name="Hashimoto S."/>
            <person name="Yang J."/>
            <person name="Lee Y."/>
            <person name="Matsushima K."/>
            <person name="Sugano S."/>
            <person name="Sakaizumi M."/>
            <person name="Narita T."/>
            <person name="Ohishi K."/>
            <person name="Haga S."/>
            <person name="Ohta F."/>
            <person name="Nomoto H."/>
            <person name="Nogata K."/>
            <person name="Morishita T."/>
            <person name="Endo T."/>
            <person name="Shin-I T."/>
            <person name="Takeda H."/>
            <person name="Morishita S."/>
            <person name="Kohara Y."/>
        </authorList>
    </citation>
    <scope>NUCLEOTIDE SEQUENCE [LARGE SCALE GENOMIC DNA]</scope>
    <source>
        <strain evidence="13 14">Hd-rR</strain>
    </source>
</reference>
<dbReference type="GO" id="GO:0005886">
    <property type="term" value="C:plasma membrane"/>
    <property type="evidence" value="ECO:0000318"/>
    <property type="project" value="GO_Central"/>
</dbReference>
<evidence type="ECO:0000313" key="14">
    <source>
        <dbReference type="Proteomes" id="UP000001038"/>
    </source>
</evidence>
<dbReference type="GeneID" id="105356009"/>
<keyword evidence="2 10" id="KW-0812">Transmembrane</keyword>
<dbReference type="SUPFAM" id="SSF48726">
    <property type="entry name" value="Immunoglobulin"/>
    <property type="match status" value="5"/>
</dbReference>
<feature type="domain" description="Ig-like" evidence="12">
    <location>
        <begin position="364"/>
        <end position="442"/>
    </location>
</feature>
<sequence>MFHLLWASLIFPVISIGSSAGSSVVGQPDCVNGFCISVSDEKISAESGLCVVIPCSFPTPYNFNLQHLIWSKCESDQRCGDSNIIFHTNKNTNKPLKSEFLGRVSLLDPDLNQNCSIMISDLRESDSGFYQLRVNGKINERSDGFTFNKRTHVDVGGSRQKPTVTLPDLTVGHQATLTCTAPALCSKSPPGITWMWRGAAENDPLTNGSITAFKESLTAVTQRHHSTLTFIPTTEHHNSKITCRIQFSDDTTTEETVNLHVNYVKITGNTDLKEGMTLNLTCTTTSVTPAEIQWIRFGSKTDQLNRTSAGLPNNTAIYLQEDRSTLLIFNVTAEDAGLYICTSKHLNNTIKDGVNVTVMYMRKPQISGKVIVKEGEVLNLTCSVDSFPPAVWTGLWSNLHNGSDHSGSATLIVTNVTAEDSGRYFCAANHQNWTETVHVDVTVMLEGSACVRRSDVLTCTCIGTGFPLPNIKWAQLSPPTEYWLTTNVSGHTVRSSLTLKATKQDNVSAECVISNESGESTEKLTIQDILFEKDDQSGSILEKIGKIETIKIFLIGVLTSTIFCILIPSCYREKRKRFENLQEMVEMVGSQDNPLIHDGLTVAEDPNCLPEGAENEAVSTGEAAPKPRSEEDDKTLLRSVSKEKDTEEEAVYSSVNDLTDEI</sequence>
<reference evidence="13" key="2">
    <citation type="submission" date="2025-08" db="UniProtKB">
        <authorList>
            <consortium name="Ensembl"/>
        </authorList>
    </citation>
    <scope>IDENTIFICATION</scope>
    <source>
        <strain evidence="13">Hd-rR</strain>
    </source>
</reference>
<evidence type="ECO:0000256" key="1">
    <source>
        <dbReference type="ARBA" id="ARBA00004479"/>
    </source>
</evidence>
<comment type="subcellular location">
    <subcellularLocation>
        <location evidence="1">Membrane</location>
        <topology evidence="1">Single-pass type I membrane protein</topology>
    </subcellularLocation>
</comment>
<feature type="region of interest" description="Disordered" evidence="9">
    <location>
        <begin position="610"/>
        <end position="662"/>
    </location>
</feature>
<evidence type="ECO:0000256" key="8">
    <source>
        <dbReference type="ARBA" id="ARBA00038361"/>
    </source>
</evidence>
<dbReference type="InterPro" id="IPR013783">
    <property type="entry name" value="Ig-like_fold"/>
</dbReference>
<dbReference type="Pfam" id="PF08205">
    <property type="entry name" value="C2-set_2"/>
    <property type="match status" value="1"/>
</dbReference>
<dbReference type="AlphaFoldDB" id="A0A3B3IK35"/>
<reference evidence="13" key="3">
    <citation type="submission" date="2025-09" db="UniProtKB">
        <authorList>
            <consortium name="Ensembl"/>
        </authorList>
    </citation>
    <scope>IDENTIFICATION</scope>
    <source>
        <strain evidence="13">Hd-rR</strain>
    </source>
</reference>
<dbReference type="PROSITE" id="PS50835">
    <property type="entry name" value="IG_LIKE"/>
    <property type="match status" value="4"/>
</dbReference>
<dbReference type="GO" id="GO:0030246">
    <property type="term" value="F:carbohydrate binding"/>
    <property type="evidence" value="ECO:0007669"/>
    <property type="project" value="UniProtKB-KW"/>
</dbReference>
<dbReference type="PANTHER" id="PTHR12035">
    <property type="entry name" value="SIALIC ACID BINDING IMMUNOGLOBULIN-LIKE LECTIN"/>
    <property type="match status" value="1"/>
</dbReference>
<keyword evidence="5 10" id="KW-1133">Transmembrane helix</keyword>
<feature type="chain" id="PRO_5017243624" description="Ig-like domain-containing protein" evidence="11">
    <location>
        <begin position="22"/>
        <end position="662"/>
    </location>
</feature>
<feature type="compositionally biased region" description="Polar residues" evidence="9">
    <location>
        <begin position="653"/>
        <end position="662"/>
    </location>
</feature>
<evidence type="ECO:0000256" key="2">
    <source>
        <dbReference type="ARBA" id="ARBA00022692"/>
    </source>
</evidence>
<dbReference type="InterPro" id="IPR003599">
    <property type="entry name" value="Ig_sub"/>
</dbReference>
<evidence type="ECO:0000256" key="4">
    <source>
        <dbReference type="ARBA" id="ARBA00022889"/>
    </source>
</evidence>
<keyword evidence="7" id="KW-1015">Disulfide bond</keyword>
<evidence type="ECO:0000256" key="5">
    <source>
        <dbReference type="ARBA" id="ARBA00022989"/>
    </source>
</evidence>
<dbReference type="OrthoDB" id="10012075at2759"/>
<dbReference type="SMART" id="SM00408">
    <property type="entry name" value="IGc2"/>
    <property type="match status" value="2"/>
</dbReference>
<feature type="compositionally biased region" description="Basic and acidic residues" evidence="9">
    <location>
        <begin position="625"/>
        <end position="645"/>
    </location>
</feature>
<organism evidence="13 14">
    <name type="scientific">Oryzias latipes</name>
    <name type="common">Japanese rice fish</name>
    <name type="synonym">Japanese killifish</name>
    <dbReference type="NCBI Taxonomy" id="8090"/>
    <lineage>
        <taxon>Eukaryota</taxon>
        <taxon>Metazoa</taxon>
        <taxon>Chordata</taxon>
        <taxon>Craniata</taxon>
        <taxon>Vertebrata</taxon>
        <taxon>Euteleostomi</taxon>
        <taxon>Actinopterygii</taxon>
        <taxon>Neopterygii</taxon>
        <taxon>Teleostei</taxon>
        <taxon>Neoteleostei</taxon>
        <taxon>Acanthomorphata</taxon>
        <taxon>Ovalentaria</taxon>
        <taxon>Atherinomorphae</taxon>
        <taxon>Beloniformes</taxon>
        <taxon>Adrianichthyidae</taxon>
        <taxon>Oryziinae</taxon>
        <taxon>Oryzias</taxon>
    </lineage>
</organism>
<dbReference type="InterPro" id="IPR036179">
    <property type="entry name" value="Ig-like_dom_sf"/>
</dbReference>
<dbReference type="Pfam" id="PF07686">
    <property type="entry name" value="V-set"/>
    <property type="match status" value="1"/>
</dbReference>
<dbReference type="SMART" id="SM00409">
    <property type="entry name" value="IG"/>
    <property type="match status" value="4"/>
</dbReference>
<name>A0A3B3IK35_ORYLA</name>
<dbReference type="GO" id="GO:0033691">
    <property type="term" value="F:sialic acid binding"/>
    <property type="evidence" value="ECO:0000318"/>
    <property type="project" value="GO_Central"/>
</dbReference>
<dbReference type="Bgee" id="ENSORLG00000030019">
    <property type="expression patterns" value="Expressed in mesonephros and 6 other cell types or tissues"/>
</dbReference>
<feature type="signal peptide" evidence="11">
    <location>
        <begin position="1"/>
        <end position="21"/>
    </location>
</feature>
<dbReference type="GO" id="GO:0007155">
    <property type="term" value="P:cell adhesion"/>
    <property type="evidence" value="ECO:0000318"/>
    <property type="project" value="GO_Central"/>
</dbReference>
<feature type="domain" description="Ig-like" evidence="12">
    <location>
        <begin position="255"/>
        <end position="357"/>
    </location>
</feature>
<dbReference type="InterPro" id="IPR007110">
    <property type="entry name" value="Ig-like_dom"/>
</dbReference>
<dbReference type="InterPro" id="IPR003598">
    <property type="entry name" value="Ig_sub2"/>
</dbReference>
<dbReference type="KEGG" id="ola:105356009"/>
<dbReference type="InterPro" id="IPR051036">
    <property type="entry name" value="SIGLEC"/>
</dbReference>
<dbReference type="STRING" id="8090.ENSORLP00000044306"/>
<keyword evidence="14" id="KW-1185">Reference proteome</keyword>
<keyword evidence="4" id="KW-0130">Cell adhesion</keyword>
<protein>
    <recommendedName>
        <fullName evidence="12">Ig-like domain-containing protein</fullName>
    </recommendedName>
</protein>
<dbReference type="Gene3D" id="2.60.40.10">
    <property type="entry name" value="Immunoglobulins"/>
    <property type="match status" value="5"/>
</dbReference>
<evidence type="ECO:0000256" key="7">
    <source>
        <dbReference type="ARBA" id="ARBA00023157"/>
    </source>
</evidence>
<accession>A0A3B3IK35</accession>
<feature type="domain" description="Ig-like" evidence="12">
    <location>
        <begin position="162"/>
        <end position="253"/>
    </location>
</feature>
<keyword evidence="11" id="KW-0732">Signal</keyword>
<dbReference type="Proteomes" id="UP000001038">
    <property type="component" value="Chromosome 16"/>
</dbReference>
<dbReference type="Pfam" id="PF13927">
    <property type="entry name" value="Ig_3"/>
    <property type="match status" value="2"/>
</dbReference>
<dbReference type="RefSeq" id="XP_023820428.1">
    <property type="nucleotide sequence ID" value="XM_023964660.1"/>
</dbReference>
<gene>
    <name evidence="13" type="primary">LOC105356009</name>
</gene>
<evidence type="ECO:0000256" key="10">
    <source>
        <dbReference type="SAM" id="Phobius"/>
    </source>
</evidence>
<evidence type="ECO:0000259" key="12">
    <source>
        <dbReference type="PROSITE" id="PS50835"/>
    </source>
</evidence>
<keyword evidence="3" id="KW-0430">Lectin</keyword>
<evidence type="ECO:0000256" key="9">
    <source>
        <dbReference type="SAM" id="MobiDB-lite"/>
    </source>
</evidence>
<feature type="domain" description="Ig-like" evidence="12">
    <location>
        <begin position="446"/>
        <end position="527"/>
    </location>
</feature>
<evidence type="ECO:0000313" key="13">
    <source>
        <dbReference type="Ensembl" id="ENSORLP00000044306.1"/>
    </source>
</evidence>
<feature type="transmembrane region" description="Helical" evidence="10">
    <location>
        <begin position="552"/>
        <end position="571"/>
    </location>
</feature>
<dbReference type="PANTHER" id="PTHR12035:SF128">
    <property type="entry name" value="BRANCHED CHAIN KETO ACID DEHYDROGENASE E1 SUBUNIT BETA,-LIKE-RELATED"/>
    <property type="match status" value="1"/>
</dbReference>
<evidence type="ECO:0000256" key="6">
    <source>
        <dbReference type="ARBA" id="ARBA00023136"/>
    </source>
</evidence>
<dbReference type="InParanoid" id="A0A3B3IK35"/>
<dbReference type="CDD" id="cd00096">
    <property type="entry name" value="Ig"/>
    <property type="match status" value="2"/>
</dbReference>
<dbReference type="InterPro" id="IPR013106">
    <property type="entry name" value="Ig_V-set"/>
</dbReference>
<dbReference type="Ensembl" id="ENSORLT00000030928.1">
    <property type="protein sequence ID" value="ENSORLP00000044306.1"/>
    <property type="gene ID" value="ENSORLG00000030019.1"/>
</dbReference>
<evidence type="ECO:0000256" key="3">
    <source>
        <dbReference type="ARBA" id="ARBA00022734"/>
    </source>
</evidence>
<dbReference type="GeneTree" id="ENSGT01150000286924"/>
<evidence type="ECO:0000256" key="11">
    <source>
        <dbReference type="SAM" id="SignalP"/>
    </source>
</evidence>
<comment type="similarity">
    <text evidence="8">Belongs to the immunoglobulin superfamily. SIGLEC (sialic acid binding Ig-like lectin) family.</text>
</comment>
<keyword evidence="6 10" id="KW-0472">Membrane</keyword>
<dbReference type="InterPro" id="IPR013162">
    <property type="entry name" value="CD80_C2-set"/>
</dbReference>